<evidence type="ECO:0000259" key="2">
    <source>
        <dbReference type="Pfam" id="PF13191"/>
    </source>
</evidence>
<keyword evidence="3" id="KW-0547">Nucleotide-binding</keyword>
<feature type="transmembrane region" description="Helical" evidence="1">
    <location>
        <begin position="35"/>
        <end position="52"/>
    </location>
</feature>
<feature type="domain" description="Orc1-like AAA ATPase" evidence="2">
    <location>
        <begin position="135"/>
        <end position="298"/>
    </location>
</feature>
<dbReference type="InterPro" id="IPR041664">
    <property type="entry name" value="AAA_16"/>
</dbReference>
<reference evidence="3 4" key="1">
    <citation type="submission" date="2020-08" db="EMBL/GenBank/DDBJ databases">
        <title>Genome public.</title>
        <authorList>
            <person name="Liu C."/>
            <person name="Sun Q."/>
        </authorList>
    </citation>
    <scope>NUCLEOTIDE SEQUENCE [LARGE SCALE GENOMIC DNA]</scope>
    <source>
        <strain evidence="3 4">BX17</strain>
    </source>
</reference>
<dbReference type="Gene3D" id="3.40.50.300">
    <property type="entry name" value="P-loop containing nucleotide triphosphate hydrolases"/>
    <property type="match status" value="1"/>
</dbReference>
<sequence length="343" mass="40084">MQNKNHIFLQLKKITEVTTLSFLLFYILLPGISTNLYLGIYAAAILILYFAAGDYRNTEILQEFLTAGAFAAIGFLISKLANGCTVVDIWNNNSWFRFLLLETCIAEYIIFWLLQMKLQKEQQRFYETSASMKLFPTRESDLERLSLYLSEVDAVGINGTWGSGKTFLADRYIERNQDKYEVIQVEPLTCNMSAIDSYLFQQLEKVLRANRIYPRYSRKLQRALSENAWGKQFNSILGTGENDQVTEFQGFCQDLDKLDHKILLVYEDIDRISGENRDQIARLFDLTQKMISHNVKVIYQFDRFFPHLVEIDVLKLYNTFKIYLPRGIFIWTNLLSYLTQPMN</sequence>
<keyword evidence="3" id="KW-0067">ATP-binding</keyword>
<feature type="transmembrane region" description="Helical" evidence="1">
    <location>
        <begin position="94"/>
        <end position="114"/>
    </location>
</feature>
<dbReference type="Pfam" id="PF13191">
    <property type="entry name" value="AAA_16"/>
    <property type="match status" value="1"/>
</dbReference>
<dbReference type="GO" id="GO:0005524">
    <property type="term" value="F:ATP binding"/>
    <property type="evidence" value="ECO:0007669"/>
    <property type="project" value="UniProtKB-KW"/>
</dbReference>
<gene>
    <name evidence="3" type="ORF">H8S54_14495</name>
</gene>
<accession>A0A8I0DRW9</accession>
<dbReference type="InterPro" id="IPR027417">
    <property type="entry name" value="P-loop_NTPase"/>
</dbReference>
<evidence type="ECO:0000313" key="3">
    <source>
        <dbReference type="EMBL" id="MBC5652280.1"/>
    </source>
</evidence>
<keyword evidence="1" id="KW-1133">Transmembrane helix</keyword>
<dbReference type="EMBL" id="JACOOT010000033">
    <property type="protein sequence ID" value="MBC5652280.1"/>
    <property type="molecule type" value="Genomic_DNA"/>
</dbReference>
<keyword evidence="1" id="KW-0812">Transmembrane</keyword>
<protein>
    <submittedName>
        <fullName evidence="3">ATP-binding protein</fullName>
    </submittedName>
</protein>
<name>A0A8I0DRW9_9FIRM</name>
<keyword evidence="4" id="KW-1185">Reference proteome</keyword>
<keyword evidence="1" id="KW-0472">Membrane</keyword>
<feature type="transmembrane region" description="Helical" evidence="1">
    <location>
        <begin position="64"/>
        <end position="82"/>
    </location>
</feature>
<proteinExistence type="predicted"/>
<dbReference type="Proteomes" id="UP000652847">
    <property type="component" value="Unassembled WGS sequence"/>
</dbReference>
<comment type="caution">
    <text evidence="3">The sequence shown here is derived from an EMBL/GenBank/DDBJ whole genome shotgun (WGS) entry which is preliminary data.</text>
</comment>
<evidence type="ECO:0000256" key="1">
    <source>
        <dbReference type="SAM" id="Phobius"/>
    </source>
</evidence>
<dbReference type="AlphaFoldDB" id="A0A8I0DRW9"/>
<evidence type="ECO:0000313" key="4">
    <source>
        <dbReference type="Proteomes" id="UP000652847"/>
    </source>
</evidence>
<dbReference type="RefSeq" id="WP_186901723.1">
    <property type="nucleotide sequence ID" value="NZ_JACOOT010000033.1"/>
</dbReference>
<organism evidence="3 4">
    <name type="scientific">Blautia segnis</name>
    <dbReference type="NCBI Taxonomy" id="2763030"/>
    <lineage>
        <taxon>Bacteria</taxon>
        <taxon>Bacillati</taxon>
        <taxon>Bacillota</taxon>
        <taxon>Clostridia</taxon>
        <taxon>Lachnospirales</taxon>
        <taxon>Lachnospiraceae</taxon>
        <taxon>Blautia</taxon>
    </lineage>
</organism>
<dbReference type="SUPFAM" id="SSF52540">
    <property type="entry name" value="P-loop containing nucleoside triphosphate hydrolases"/>
    <property type="match status" value="1"/>
</dbReference>